<protein>
    <submittedName>
        <fullName evidence="2">Uncharacterized protein</fullName>
    </submittedName>
</protein>
<gene>
    <name evidence="2" type="ORF">OFUS_LOCUS26595</name>
</gene>
<sequence length="114" mass="13353">MILRELWFESFRGGLHSGISRSIVELELQVAAKKYNSKYRKYNNRRKSALRHKDYRGRSMVETDLFLYGYRKRPSRERQDSLHVENLQQPPMSMGSMAYPTPPPHSMGVGKSAY</sequence>
<reference evidence="2" key="1">
    <citation type="submission" date="2022-03" db="EMBL/GenBank/DDBJ databases">
        <authorList>
            <person name="Martin C."/>
        </authorList>
    </citation>
    <scope>NUCLEOTIDE SEQUENCE</scope>
</reference>
<dbReference type="Proteomes" id="UP000749559">
    <property type="component" value="Unassembled WGS sequence"/>
</dbReference>
<evidence type="ECO:0000313" key="3">
    <source>
        <dbReference type="Proteomes" id="UP000749559"/>
    </source>
</evidence>
<organism evidence="2 3">
    <name type="scientific">Owenia fusiformis</name>
    <name type="common">Polychaete worm</name>
    <dbReference type="NCBI Taxonomy" id="6347"/>
    <lineage>
        <taxon>Eukaryota</taxon>
        <taxon>Metazoa</taxon>
        <taxon>Spiralia</taxon>
        <taxon>Lophotrochozoa</taxon>
        <taxon>Annelida</taxon>
        <taxon>Polychaeta</taxon>
        <taxon>Sedentaria</taxon>
        <taxon>Canalipalpata</taxon>
        <taxon>Sabellida</taxon>
        <taxon>Oweniida</taxon>
        <taxon>Oweniidae</taxon>
        <taxon>Owenia</taxon>
    </lineage>
</organism>
<keyword evidence="3" id="KW-1185">Reference proteome</keyword>
<accession>A0A8S4QAZ8</accession>
<evidence type="ECO:0000313" key="2">
    <source>
        <dbReference type="EMBL" id="CAH1802957.1"/>
    </source>
</evidence>
<dbReference type="EMBL" id="CAIIXF020000195">
    <property type="protein sequence ID" value="CAH1802957.1"/>
    <property type="molecule type" value="Genomic_DNA"/>
</dbReference>
<feature type="region of interest" description="Disordered" evidence="1">
    <location>
        <begin position="74"/>
        <end position="114"/>
    </location>
</feature>
<name>A0A8S4QAZ8_OWEFU</name>
<feature type="non-terminal residue" evidence="2">
    <location>
        <position position="114"/>
    </location>
</feature>
<dbReference type="AlphaFoldDB" id="A0A8S4QAZ8"/>
<evidence type="ECO:0000256" key="1">
    <source>
        <dbReference type="SAM" id="MobiDB-lite"/>
    </source>
</evidence>
<proteinExistence type="predicted"/>
<comment type="caution">
    <text evidence="2">The sequence shown here is derived from an EMBL/GenBank/DDBJ whole genome shotgun (WGS) entry which is preliminary data.</text>
</comment>